<proteinExistence type="predicted"/>
<dbReference type="AlphaFoldDB" id="X1RPJ1"/>
<sequence>DKKLDDQKIDEILCRILLHFKLMEDRDFLYFLEIMINLSPIAKKLFNRLISRTLYKGFGYYPSPNFQEIGYPESVTNIIKNEYLRLYLPTNFWDYLIKDKNLSKYSLEYWEKGS</sequence>
<evidence type="ECO:0000313" key="1">
    <source>
        <dbReference type="EMBL" id="GAI82553.1"/>
    </source>
</evidence>
<comment type="caution">
    <text evidence="1">The sequence shown here is derived from an EMBL/GenBank/DDBJ whole genome shotgun (WGS) entry which is preliminary data.</text>
</comment>
<accession>X1RPJ1</accession>
<organism evidence="1">
    <name type="scientific">marine sediment metagenome</name>
    <dbReference type="NCBI Taxonomy" id="412755"/>
    <lineage>
        <taxon>unclassified sequences</taxon>
        <taxon>metagenomes</taxon>
        <taxon>ecological metagenomes</taxon>
    </lineage>
</organism>
<dbReference type="EMBL" id="BARW01013685">
    <property type="protein sequence ID" value="GAI82553.1"/>
    <property type="molecule type" value="Genomic_DNA"/>
</dbReference>
<name>X1RPJ1_9ZZZZ</name>
<reference evidence="1" key="1">
    <citation type="journal article" date="2014" name="Front. Microbiol.">
        <title>High frequency of phylogenetically diverse reductive dehalogenase-homologous genes in deep subseafloor sedimentary metagenomes.</title>
        <authorList>
            <person name="Kawai M."/>
            <person name="Futagami T."/>
            <person name="Toyoda A."/>
            <person name="Takaki Y."/>
            <person name="Nishi S."/>
            <person name="Hori S."/>
            <person name="Arai W."/>
            <person name="Tsubouchi T."/>
            <person name="Morono Y."/>
            <person name="Uchiyama I."/>
            <person name="Ito T."/>
            <person name="Fujiyama A."/>
            <person name="Inagaki F."/>
            <person name="Takami H."/>
        </authorList>
    </citation>
    <scope>NUCLEOTIDE SEQUENCE</scope>
    <source>
        <strain evidence="1">Expedition CK06-06</strain>
    </source>
</reference>
<protein>
    <submittedName>
        <fullName evidence="1">Uncharacterized protein</fullName>
    </submittedName>
</protein>
<gene>
    <name evidence="1" type="ORF">S12H4_24895</name>
</gene>
<feature type="non-terminal residue" evidence="1">
    <location>
        <position position="1"/>
    </location>
</feature>